<dbReference type="InterPro" id="IPR010730">
    <property type="entry name" value="HET"/>
</dbReference>
<dbReference type="AlphaFoldDB" id="A0A9P9EYQ3"/>
<protein>
    <submittedName>
        <fullName evidence="2">Heterokaryon incompatibility protein-domain-containing protein</fullName>
    </submittedName>
</protein>
<evidence type="ECO:0000313" key="3">
    <source>
        <dbReference type="Proteomes" id="UP000717696"/>
    </source>
</evidence>
<evidence type="ECO:0000313" key="2">
    <source>
        <dbReference type="EMBL" id="KAH7150250.1"/>
    </source>
</evidence>
<sequence length="629" mass="71459">RLLPYSTGSEECFALAKGWRDRCVAQSKAGQHGNQPFWPSRIIDVGPCDGSMEPRLKIHSQEETDDSMEWVTLSHCWGGESPLRTTTDTIEQRLRGIPMDTLPRTFADAVIITRNLGYQYLWIDSLCIIQDSIADWEAESSRMGAIYMNCAMNIAAAQASNCYDGIFTDRWVEFEAIKLPLKSKGLEIDDWFYVTQPNYQLDHDCIVGYHSKLGRRGWALQELVLSPRTLHYTRDRIYWECEHCIKESGSIMPLYSRENPLLRQVTATQFVSHKLALPPYLMQRQPLKGPLQIKSLTPTERDECHTSWLRLVQNFSCRSLSIESDVLPALAGIAAVFQARLQEPYYAGIFGGNMISSLLWRRIPPSLLRDNDIWLTEHGQSMERRQGVEIPSWSWASISGPIQSETFVDAWFSRPWNLIGSMTATIVSCETYLPSGLTASSHHTIGIKGGLLSIQGCVSQAGSLSDASYGAILLAGGRDAECREDDYDGNTLRKWMTELKKACLTNTHPWLPWTHYKEEVGTRDKIGWRRCTSSFDETPAATGRFCVLHLGSWSSQGDIDTVNSEEGVRFFDSKLCGLVLEEVDQERLVYRRVGMTRVDLRIVDPTHRQFPENEESFLEEWDRKTISIV</sequence>
<feature type="domain" description="Heterokaryon incompatibility" evidence="1">
    <location>
        <begin position="70"/>
        <end position="222"/>
    </location>
</feature>
<keyword evidence="3" id="KW-1185">Reference proteome</keyword>
<reference evidence="2" key="1">
    <citation type="journal article" date="2021" name="Nat. Commun.">
        <title>Genetic determinants of endophytism in the Arabidopsis root mycobiome.</title>
        <authorList>
            <person name="Mesny F."/>
            <person name="Miyauchi S."/>
            <person name="Thiergart T."/>
            <person name="Pickel B."/>
            <person name="Atanasova L."/>
            <person name="Karlsson M."/>
            <person name="Huettel B."/>
            <person name="Barry K.W."/>
            <person name="Haridas S."/>
            <person name="Chen C."/>
            <person name="Bauer D."/>
            <person name="Andreopoulos W."/>
            <person name="Pangilinan J."/>
            <person name="LaButti K."/>
            <person name="Riley R."/>
            <person name="Lipzen A."/>
            <person name="Clum A."/>
            <person name="Drula E."/>
            <person name="Henrissat B."/>
            <person name="Kohler A."/>
            <person name="Grigoriev I.V."/>
            <person name="Martin F.M."/>
            <person name="Hacquard S."/>
        </authorList>
    </citation>
    <scope>NUCLEOTIDE SEQUENCE</scope>
    <source>
        <strain evidence="2">MPI-CAGE-AT-0021</strain>
    </source>
</reference>
<comment type="caution">
    <text evidence="2">The sequence shown here is derived from an EMBL/GenBank/DDBJ whole genome shotgun (WGS) entry which is preliminary data.</text>
</comment>
<dbReference type="EMBL" id="JAGMUU010000006">
    <property type="protein sequence ID" value="KAH7150250.1"/>
    <property type="molecule type" value="Genomic_DNA"/>
</dbReference>
<dbReference type="OrthoDB" id="3789824at2759"/>
<proteinExistence type="predicted"/>
<dbReference type="Pfam" id="PF06985">
    <property type="entry name" value="HET"/>
    <property type="match status" value="1"/>
</dbReference>
<name>A0A9P9EYQ3_9HYPO</name>
<dbReference type="PANTHER" id="PTHR33112:SF16">
    <property type="entry name" value="HETEROKARYON INCOMPATIBILITY DOMAIN-CONTAINING PROTEIN"/>
    <property type="match status" value="1"/>
</dbReference>
<organism evidence="2 3">
    <name type="scientific">Dactylonectria estremocensis</name>
    <dbReference type="NCBI Taxonomy" id="1079267"/>
    <lineage>
        <taxon>Eukaryota</taxon>
        <taxon>Fungi</taxon>
        <taxon>Dikarya</taxon>
        <taxon>Ascomycota</taxon>
        <taxon>Pezizomycotina</taxon>
        <taxon>Sordariomycetes</taxon>
        <taxon>Hypocreomycetidae</taxon>
        <taxon>Hypocreales</taxon>
        <taxon>Nectriaceae</taxon>
        <taxon>Dactylonectria</taxon>
    </lineage>
</organism>
<dbReference type="PANTHER" id="PTHR33112">
    <property type="entry name" value="DOMAIN PROTEIN, PUTATIVE-RELATED"/>
    <property type="match status" value="1"/>
</dbReference>
<dbReference type="Proteomes" id="UP000717696">
    <property type="component" value="Unassembled WGS sequence"/>
</dbReference>
<evidence type="ECO:0000259" key="1">
    <source>
        <dbReference type="Pfam" id="PF06985"/>
    </source>
</evidence>
<accession>A0A9P9EYQ3</accession>
<feature type="non-terminal residue" evidence="2">
    <location>
        <position position="1"/>
    </location>
</feature>
<gene>
    <name evidence="2" type="ORF">B0J13DRAFT_661102</name>
</gene>